<feature type="domain" description="Sulfotransferase" evidence="3">
    <location>
        <begin position="76"/>
        <end position="307"/>
    </location>
</feature>
<organism evidence="4 5">
    <name type="scientific">Mya arenaria</name>
    <name type="common">Soft-shell clam</name>
    <dbReference type="NCBI Taxonomy" id="6604"/>
    <lineage>
        <taxon>Eukaryota</taxon>
        <taxon>Metazoa</taxon>
        <taxon>Spiralia</taxon>
        <taxon>Lophotrochozoa</taxon>
        <taxon>Mollusca</taxon>
        <taxon>Bivalvia</taxon>
        <taxon>Autobranchia</taxon>
        <taxon>Heteroconchia</taxon>
        <taxon>Euheterodonta</taxon>
        <taxon>Imparidentia</taxon>
        <taxon>Neoheterodontei</taxon>
        <taxon>Myida</taxon>
        <taxon>Myoidea</taxon>
        <taxon>Myidae</taxon>
        <taxon>Mya</taxon>
    </lineage>
</organism>
<dbReference type="Gene3D" id="3.40.50.300">
    <property type="entry name" value="P-loop containing nucleotide triphosphate hydrolases"/>
    <property type="match status" value="1"/>
</dbReference>
<dbReference type="SUPFAM" id="SSF52540">
    <property type="entry name" value="P-loop containing nucleoside triphosphate hydrolases"/>
    <property type="match status" value="1"/>
</dbReference>
<keyword evidence="2" id="KW-0808">Transferase</keyword>
<dbReference type="PANTHER" id="PTHR11783">
    <property type="entry name" value="SULFOTRANSFERASE SULT"/>
    <property type="match status" value="1"/>
</dbReference>
<evidence type="ECO:0000256" key="1">
    <source>
        <dbReference type="ARBA" id="ARBA00005771"/>
    </source>
</evidence>
<proteinExistence type="inferred from homology"/>
<reference evidence="4" key="1">
    <citation type="submission" date="2022-11" db="EMBL/GenBank/DDBJ databases">
        <title>Centuries of genome instability and evolution in soft-shell clam transmissible cancer (bioRxiv).</title>
        <authorList>
            <person name="Hart S.F.M."/>
            <person name="Yonemitsu M.A."/>
            <person name="Giersch R.M."/>
            <person name="Beal B.F."/>
            <person name="Arriagada G."/>
            <person name="Davis B.W."/>
            <person name="Ostrander E.A."/>
            <person name="Goff S.P."/>
            <person name="Metzger M.J."/>
        </authorList>
    </citation>
    <scope>NUCLEOTIDE SEQUENCE</scope>
    <source>
        <strain evidence="4">MELC-2E11</strain>
        <tissue evidence="4">Siphon/mantle</tissue>
    </source>
</reference>
<protein>
    <submittedName>
        <fullName evidence="4">ST1C4-like protein</fullName>
    </submittedName>
</protein>
<evidence type="ECO:0000259" key="3">
    <source>
        <dbReference type="Pfam" id="PF00685"/>
    </source>
</evidence>
<accession>A0ABY7F8Q1</accession>
<dbReference type="InterPro" id="IPR027417">
    <property type="entry name" value="P-loop_NTPase"/>
</dbReference>
<dbReference type="Pfam" id="PF00685">
    <property type="entry name" value="Sulfotransfer_1"/>
    <property type="match status" value="1"/>
</dbReference>
<sequence length="316" mass="37437">MSDYEDEKSDVIEKRHEHVLPGEHVYEGVLFFGYTPPDILDAVKDFEVRDSDIFLFLSERFPTIDTDVADNNHWFTGTTWLQELTWLVMNDGNFDEAIQKPVYFRSPFLEFKDEDLNEVGLDLANPMPSPRILKTHLPTKLMPSQIQTRDCKTIVLFRNPKDLCVSYYHFYRASSSFGDFRGTWEDFFYMFLDGHVDHGSWFDYTRSWWARRQDPRVCILYFEDMKSDLRREIDRLCDFLEKPLQEGVRDAITGHCLFDSMRSNPMTNHLDMFIVFVTGEVGDWKNLFTVTQSELFDKFYKDELGDLNIPFKFTLD</sequence>
<name>A0ABY7F8Q1_MYAAR</name>
<dbReference type="EMBL" id="CP111021">
    <property type="protein sequence ID" value="WAR18002.1"/>
    <property type="molecule type" value="Genomic_DNA"/>
</dbReference>
<evidence type="ECO:0000313" key="5">
    <source>
        <dbReference type="Proteomes" id="UP001164746"/>
    </source>
</evidence>
<dbReference type="Proteomes" id="UP001164746">
    <property type="component" value="Chromosome 10"/>
</dbReference>
<keyword evidence="5" id="KW-1185">Reference proteome</keyword>
<evidence type="ECO:0000256" key="2">
    <source>
        <dbReference type="ARBA" id="ARBA00022679"/>
    </source>
</evidence>
<evidence type="ECO:0000313" key="4">
    <source>
        <dbReference type="EMBL" id="WAR18002.1"/>
    </source>
</evidence>
<dbReference type="InterPro" id="IPR000863">
    <property type="entry name" value="Sulfotransferase_dom"/>
</dbReference>
<comment type="similarity">
    <text evidence="1">Belongs to the sulfotransferase 1 family.</text>
</comment>
<gene>
    <name evidence="4" type="ORF">MAR_032596</name>
</gene>